<protein>
    <submittedName>
        <fullName evidence="1">Uncharacterized protein</fullName>
    </submittedName>
</protein>
<dbReference type="EMBL" id="FNFL01000005">
    <property type="protein sequence ID" value="SDK34941.1"/>
    <property type="molecule type" value="Genomic_DNA"/>
</dbReference>
<dbReference type="Proteomes" id="UP000198694">
    <property type="component" value="Unassembled WGS sequence"/>
</dbReference>
<keyword evidence="2" id="KW-1185">Reference proteome</keyword>
<sequence length="49" mass="5718">MADQEKVEQLKIHLAGFMTRLENMKPEETSVEDIDQLLSILDKMENNLK</sequence>
<reference evidence="1 2" key="1">
    <citation type="submission" date="2016-10" db="EMBL/GenBank/DDBJ databases">
        <authorList>
            <person name="de Groot N.N."/>
        </authorList>
    </citation>
    <scope>NUCLEOTIDE SEQUENCE [LARGE SCALE GENOMIC DNA]</scope>
    <source>
        <strain evidence="1 2">CGMCC 1.6502</strain>
    </source>
</reference>
<dbReference type="STRING" id="407036.SAMN05216243_2833"/>
<dbReference type="NCBIfam" id="NF040878">
    <property type="entry name" value="SE1561_fam"/>
    <property type="match status" value="1"/>
</dbReference>
<gene>
    <name evidence="1" type="ORF">SAMN05216243_2833</name>
</gene>
<organism evidence="1 2">
    <name type="scientific">Sediminibacillus albus</name>
    <dbReference type="NCBI Taxonomy" id="407036"/>
    <lineage>
        <taxon>Bacteria</taxon>
        <taxon>Bacillati</taxon>
        <taxon>Bacillota</taxon>
        <taxon>Bacilli</taxon>
        <taxon>Bacillales</taxon>
        <taxon>Bacillaceae</taxon>
        <taxon>Sediminibacillus</taxon>
    </lineage>
</organism>
<name>A0A1G9B5X0_9BACI</name>
<evidence type="ECO:0000313" key="2">
    <source>
        <dbReference type="Proteomes" id="UP000198694"/>
    </source>
</evidence>
<dbReference type="InterPro" id="IPR047670">
    <property type="entry name" value="YfjT-like"/>
</dbReference>
<dbReference type="AlphaFoldDB" id="A0A1G9B5X0"/>
<dbReference type="RefSeq" id="WP_175559366.1">
    <property type="nucleotide sequence ID" value="NZ_FNFL01000005.1"/>
</dbReference>
<accession>A0A1G9B5X0</accession>
<evidence type="ECO:0000313" key="1">
    <source>
        <dbReference type="EMBL" id="SDK34941.1"/>
    </source>
</evidence>
<proteinExistence type="predicted"/>